<sequence length="207" mass="23049">MPRSFYSDDEEVLPTPGRNEPIDPRLENSESPDLHNLTFLHGMAIRTSPLLEKYSSKARQLLLEKYTLIDAELATQKSALKNEWSIVKDKYNSIVVEPLLPSVIGILTAVLATGVAVSKRGIVVRTFVPAIAGALVYRQTMPLSYQNSVNFLVEQESRVPEVHEARTEAVKQLHSLQEEVSKASAEGNAALTRQIHSLRASIEELFK</sequence>
<evidence type="ECO:0000313" key="3">
    <source>
        <dbReference type="EMBL" id="CAY69557.1"/>
    </source>
</evidence>
<comment type="function">
    <text evidence="1">Component of the MICOS complex, a large protein complex of the mitochondrial inner membrane that plays crucial roles in the maintenance of crista junctions, inner membrane architecture, and formation of contact sites to the outer membrane.</text>
</comment>
<dbReference type="GO" id="GO:0044284">
    <property type="term" value="C:mitochondrial crista junction"/>
    <property type="evidence" value="ECO:0007669"/>
    <property type="project" value="TreeGrafter"/>
</dbReference>
<dbReference type="OMA" id="YFMPRTF"/>
<comment type="subunit">
    <text evidence="1">Component of the mitochondrial contact site and cristae organizing system (MICOS) complex.</text>
</comment>
<accession>C4R233</accession>
<dbReference type="GO" id="GO:0042407">
    <property type="term" value="P:cristae formation"/>
    <property type="evidence" value="ECO:0007669"/>
    <property type="project" value="InterPro"/>
</dbReference>
<dbReference type="PANTHER" id="PTHR28268">
    <property type="entry name" value="MICOS SUBUNIT MIC26"/>
    <property type="match status" value="1"/>
</dbReference>
<organism evidence="3 4">
    <name type="scientific">Komagataella phaffii (strain GS115 / ATCC 20864)</name>
    <name type="common">Yeast</name>
    <name type="synonym">Pichia pastoris</name>
    <dbReference type="NCBI Taxonomy" id="644223"/>
    <lineage>
        <taxon>Eukaryota</taxon>
        <taxon>Fungi</taxon>
        <taxon>Dikarya</taxon>
        <taxon>Ascomycota</taxon>
        <taxon>Saccharomycotina</taxon>
        <taxon>Pichiomycetes</taxon>
        <taxon>Pichiales</taxon>
        <taxon>Pichiaceae</taxon>
        <taxon>Komagataella</taxon>
    </lineage>
</organism>
<dbReference type="InterPro" id="IPR019166">
    <property type="entry name" value="MIC26/MIC27"/>
</dbReference>
<dbReference type="KEGG" id="ppa:PAS_chr2-2_0348"/>
<dbReference type="HOGENOM" id="CLU_086433_0_0_1"/>
<dbReference type="EMBL" id="FN392320">
    <property type="protein sequence ID" value="CAY69557.1"/>
    <property type="molecule type" value="Genomic_DNA"/>
</dbReference>
<feature type="region of interest" description="Disordered" evidence="2">
    <location>
        <begin position="1"/>
        <end position="30"/>
    </location>
</feature>
<reference evidence="3 4" key="1">
    <citation type="journal article" date="2009" name="Nat. Biotechnol.">
        <title>Genome sequence of the recombinant protein production host Pichia pastoris.</title>
        <authorList>
            <person name="De Schutter K."/>
            <person name="Lin Y.C."/>
            <person name="Tiels P."/>
            <person name="Van Hecke A."/>
            <person name="Glinka S."/>
            <person name="Weber-Lehmann J."/>
            <person name="Rouze P."/>
            <person name="Van de Peer Y."/>
            <person name="Callewaert N."/>
        </authorList>
    </citation>
    <scope>NUCLEOTIDE SEQUENCE [LARGE SCALE GENOMIC DNA]</scope>
    <source>
        <strain evidence="4">GS115 / ATCC 20864</strain>
    </source>
</reference>
<evidence type="ECO:0000256" key="2">
    <source>
        <dbReference type="SAM" id="MobiDB-lite"/>
    </source>
</evidence>
<dbReference type="InParanoid" id="C4R233"/>
<dbReference type="AlphaFoldDB" id="C4R233"/>
<dbReference type="Proteomes" id="UP000000314">
    <property type="component" value="Chromosome 2"/>
</dbReference>
<gene>
    <name evidence="3" type="ordered locus">PAS_chr2-2_0348</name>
</gene>
<dbReference type="OrthoDB" id="2399148at2759"/>
<dbReference type="GO" id="GO:0061617">
    <property type="term" value="C:MICOS complex"/>
    <property type="evidence" value="ECO:0007669"/>
    <property type="project" value="UniProtKB-UniRule"/>
</dbReference>
<evidence type="ECO:0000256" key="1">
    <source>
        <dbReference type="RuleBase" id="RU363021"/>
    </source>
</evidence>
<keyword evidence="1" id="KW-0472">Membrane</keyword>
<dbReference type="eggNOG" id="ENOG502S99Y">
    <property type="taxonomic scope" value="Eukaryota"/>
</dbReference>
<dbReference type="InterPro" id="IPR033181">
    <property type="entry name" value="Mic26_fungi"/>
</dbReference>
<keyword evidence="1" id="KW-0999">Mitochondrion inner membrane</keyword>
<dbReference type="STRING" id="644223.C4R233"/>
<dbReference type="RefSeq" id="XP_002491837.1">
    <property type="nucleotide sequence ID" value="XM_002491792.1"/>
</dbReference>
<comment type="subcellular location">
    <subcellularLocation>
        <location evidence="1">Mitochondrion inner membrane</location>
    </subcellularLocation>
</comment>
<dbReference type="GeneID" id="8198248"/>
<keyword evidence="4" id="KW-1185">Reference proteome</keyword>
<protein>
    <recommendedName>
        <fullName evidence="1">MICOS complex subunit</fullName>
    </recommendedName>
</protein>
<dbReference type="Pfam" id="PF09769">
    <property type="entry name" value="ApoO"/>
    <property type="match status" value="1"/>
</dbReference>
<keyword evidence="1" id="KW-0496">Mitochondrion</keyword>
<name>C4R233_KOMPG</name>
<evidence type="ECO:0000313" key="4">
    <source>
        <dbReference type="Proteomes" id="UP000000314"/>
    </source>
</evidence>
<dbReference type="PANTHER" id="PTHR28268:SF1">
    <property type="entry name" value="MICOS SUBUNIT MIC26"/>
    <property type="match status" value="1"/>
</dbReference>
<proteinExistence type="predicted"/>